<evidence type="ECO:0000313" key="1">
    <source>
        <dbReference type="EMBL" id="KAF4702119.1"/>
    </source>
</evidence>
<proteinExistence type="predicted"/>
<gene>
    <name evidence="1" type="ORF">FOZ63_020319</name>
</gene>
<sequence>LTAPQLAAYDYFIRWMKELSSPSAAKCSHSTPCPSNDELPDLTLVTDASRSGGGFLVLRGSVEGGSETGLADLPMLCGDAFRWSRTQRNFHSNRRELLSLVVGLRACADLVCHYFTNSKNSSDCGSRRRPKVHVLSDNKAVIHWSREDAPALFSSGQALEKRALTRLVL</sequence>
<feature type="non-terminal residue" evidence="1">
    <location>
        <position position="169"/>
    </location>
</feature>
<keyword evidence="2" id="KW-1185">Reference proteome</keyword>
<organism evidence="1 2">
    <name type="scientific">Perkinsus olseni</name>
    <name type="common">Perkinsus atlanticus</name>
    <dbReference type="NCBI Taxonomy" id="32597"/>
    <lineage>
        <taxon>Eukaryota</taxon>
        <taxon>Sar</taxon>
        <taxon>Alveolata</taxon>
        <taxon>Perkinsozoa</taxon>
        <taxon>Perkinsea</taxon>
        <taxon>Perkinsida</taxon>
        <taxon>Perkinsidae</taxon>
        <taxon>Perkinsus</taxon>
    </lineage>
</organism>
<evidence type="ECO:0000313" key="2">
    <source>
        <dbReference type="Proteomes" id="UP000553632"/>
    </source>
</evidence>
<feature type="non-terminal residue" evidence="1">
    <location>
        <position position="1"/>
    </location>
</feature>
<name>A0A7J6Q0U9_PEROL</name>
<dbReference type="EMBL" id="JABANO010036269">
    <property type="protein sequence ID" value="KAF4702119.1"/>
    <property type="molecule type" value="Genomic_DNA"/>
</dbReference>
<comment type="caution">
    <text evidence="1">The sequence shown here is derived from an EMBL/GenBank/DDBJ whole genome shotgun (WGS) entry which is preliminary data.</text>
</comment>
<reference evidence="1 2" key="1">
    <citation type="submission" date="2020-04" db="EMBL/GenBank/DDBJ databases">
        <title>Perkinsus olseni comparative genomics.</title>
        <authorList>
            <person name="Bogema D.R."/>
        </authorList>
    </citation>
    <scope>NUCLEOTIDE SEQUENCE [LARGE SCALE GENOMIC DNA]</scope>
    <source>
        <strain evidence="1 2">ATCC PRA-207</strain>
    </source>
</reference>
<protein>
    <submittedName>
        <fullName evidence="1">Uncharacterized protein</fullName>
    </submittedName>
</protein>
<accession>A0A7J6Q0U9</accession>
<dbReference type="Proteomes" id="UP000553632">
    <property type="component" value="Unassembled WGS sequence"/>
</dbReference>
<dbReference type="AlphaFoldDB" id="A0A7J6Q0U9"/>